<dbReference type="Proteomes" id="UP000588158">
    <property type="component" value="Unassembled WGS sequence"/>
</dbReference>
<feature type="transmembrane region" description="Helical" evidence="1">
    <location>
        <begin position="90"/>
        <end position="109"/>
    </location>
</feature>
<feature type="transmembrane region" description="Helical" evidence="1">
    <location>
        <begin position="115"/>
        <end position="133"/>
    </location>
</feature>
<dbReference type="EMBL" id="JACHLZ010000001">
    <property type="protein sequence ID" value="MBB5831248.1"/>
    <property type="molecule type" value="Genomic_DNA"/>
</dbReference>
<evidence type="ECO:0000256" key="1">
    <source>
        <dbReference type="SAM" id="Phobius"/>
    </source>
</evidence>
<feature type="transmembrane region" description="Helical" evidence="1">
    <location>
        <begin position="246"/>
        <end position="269"/>
    </location>
</feature>
<gene>
    <name evidence="2" type="ORF">HNR70_001061</name>
</gene>
<accession>A0A841ADS8</accession>
<keyword evidence="3" id="KW-1185">Reference proteome</keyword>
<name>A0A841ADS8_9MICO</name>
<feature type="transmembrane region" description="Helical" evidence="1">
    <location>
        <begin position="41"/>
        <end position="64"/>
    </location>
</feature>
<feature type="transmembrane region" description="Helical" evidence="1">
    <location>
        <begin position="275"/>
        <end position="295"/>
    </location>
</feature>
<keyword evidence="1" id="KW-0812">Transmembrane</keyword>
<sequence>MSQQTATFLLSLPPVRGGVSLMFLLSLGTVFIDDEMGLAGRLGLAVVLLLLGTVIWAVTLRGFVRDVHEPRRLEHGEVVVAARPRGAARVLSWIALGVLVVGLLMLPSLLDRDLLILPALAATLVALCLATALPKLSRRFVGRAGQVAVSPVGLQLLDPKGAEVATIPWAAVGPVGTDDRVARSLEAPGAEQLGERVRWRAGAREAVARWTKVGFSPDAGEVRALALPREWSEDPAAHGRRWTETLASLAVFAWASLVCALLLGAMVFAVGSGQAPWWILAVLGWAPVIALVILVPRVVRVVRGGLPAPAGRGGRSALLAEATARGWDDRLHGQGLVPWEDIERLEIHGGHTLVISREAAPPFRDHDLGNRMNHRLETAMDSWPGGMRIRSAGPLFREIGPRHLPYDPGSGAFLQAERAGREGWAEVRRAATTP</sequence>
<reference evidence="2 3" key="1">
    <citation type="submission" date="2020-08" db="EMBL/GenBank/DDBJ databases">
        <title>Sequencing the genomes of 1000 actinobacteria strains.</title>
        <authorList>
            <person name="Klenk H.-P."/>
        </authorList>
    </citation>
    <scope>NUCLEOTIDE SEQUENCE [LARGE SCALE GENOMIC DNA]</scope>
    <source>
        <strain evidence="2 3">DSM 28796</strain>
    </source>
</reference>
<keyword evidence="1" id="KW-1133">Transmembrane helix</keyword>
<protein>
    <submittedName>
        <fullName evidence="2">Uncharacterized protein</fullName>
    </submittedName>
</protein>
<proteinExistence type="predicted"/>
<comment type="caution">
    <text evidence="2">The sequence shown here is derived from an EMBL/GenBank/DDBJ whole genome shotgun (WGS) entry which is preliminary data.</text>
</comment>
<organism evidence="2 3">
    <name type="scientific">Brachybacterium aquaticum</name>
    <dbReference type="NCBI Taxonomy" id="1432564"/>
    <lineage>
        <taxon>Bacteria</taxon>
        <taxon>Bacillati</taxon>
        <taxon>Actinomycetota</taxon>
        <taxon>Actinomycetes</taxon>
        <taxon>Micrococcales</taxon>
        <taxon>Dermabacteraceae</taxon>
        <taxon>Brachybacterium</taxon>
    </lineage>
</organism>
<evidence type="ECO:0000313" key="3">
    <source>
        <dbReference type="Proteomes" id="UP000588158"/>
    </source>
</evidence>
<keyword evidence="1" id="KW-0472">Membrane</keyword>
<evidence type="ECO:0000313" key="2">
    <source>
        <dbReference type="EMBL" id="MBB5831248.1"/>
    </source>
</evidence>
<dbReference type="RefSeq" id="WP_184324750.1">
    <property type="nucleotide sequence ID" value="NZ_JACHLZ010000001.1"/>
</dbReference>
<dbReference type="AlphaFoldDB" id="A0A841ADS8"/>